<keyword evidence="2" id="KW-1185">Reference proteome</keyword>
<name>A0A494YRN6_9BACI</name>
<accession>A0A494YRN6</accession>
<proteinExistence type="predicted"/>
<dbReference type="AlphaFoldDB" id="A0A494YRN6"/>
<dbReference type="RefSeq" id="WP_121134563.1">
    <property type="nucleotide sequence ID" value="NZ_JBHUFK010000054.1"/>
</dbReference>
<evidence type="ECO:0000313" key="2">
    <source>
        <dbReference type="Proteomes" id="UP000281813"/>
    </source>
</evidence>
<gene>
    <name evidence="1" type="ORF">D8M05_18840</name>
</gene>
<sequence>MDSRIKELIELTKTKFGLNNYYLQRHQFDRSVNIFNETVYTLSMEWFPDHVTVQEDGDSNPEGTASIEVNLKNCTFNSAIFVMGKSYAENGIMFVSRHKEEIIKWVEDETGLTYGKQFQIHKEREGEVYFKECIDGVAVSPSGSIEVKFDQEGKLTFFAVHGQFPSKEIVKEETYLLSLEKVEHLAKDQLKLIEYPSFEQKKLFSVYAVEEVYVTNDQMETIPFEIFVDVRSYLQINKTMYWDKPINQSFDRKELRWIEDISAEQAFSCEPSPDSFPISKITQEKCLKVVNDLLRQEYPEDSGNWILKTLHRDKGYIQAILRANKQDNRVFQRKLMIMIDAKSLHVVNYMDNKPMLEVFDQFQAPKKVTISKEEAFEKVKELFELKPYYVYDFDRKQYVLCGKFDCDYGVNASSGEVIALGDL</sequence>
<organism evidence="1 2">
    <name type="scientific">Oceanobacillus bengalensis</name>
    <dbReference type="NCBI Taxonomy" id="1435466"/>
    <lineage>
        <taxon>Bacteria</taxon>
        <taxon>Bacillati</taxon>
        <taxon>Bacillota</taxon>
        <taxon>Bacilli</taxon>
        <taxon>Bacillales</taxon>
        <taxon>Bacillaceae</taxon>
        <taxon>Oceanobacillus</taxon>
    </lineage>
</organism>
<protein>
    <recommendedName>
        <fullName evidence="3">DUF4901 domain-containing protein</fullName>
    </recommendedName>
</protein>
<reference evidence="1 2" key="1">
    <citation type="journal article" date="2015" name="Antonie Van Leeuwenhoek">
        <title>Oceanobacillus bengalensis sp. nov., a bacterium isolated from seawater of the Bay of Bengal.</title>
        <authorList>
            <person name="Yongchang O."/>
            <person name="Xiang W."/>
            <person name="Wang G."/>
        </authorList>
    </citation>
    <scope>NUCLEOTIDE SEQUENCE [LARGE SCALE GENOMIC DNA]</scope>
    <source>
        <strain evidence="1 2">MCCC 1K00260</strain>
    </source>
</reference>
<dbReference type="OrthoDB" id="2431483at2"/>
<comment type="caution">
    <text evidence="1">The sequence shown here is derived from an EMBL/GenBank/DDBJ whole genome shotgun (WGS) entry which is preliminary data.</text>
</comment>
<dbReference type="Proteomes" id="UP000281813">
    <property type="component" value="Unassembled WGS sequence"/>
</dbReference>
<evidence type="ECO:0000313" key="1">
    <source>
        <dbReference type="EMBL" id="RKQ12134.1"/>
    </source>
</evidence>
<dbReference type="EMBL" id="RBZO01000048">
    <property type="protein sequence ID" value="RKQ12134.1"/>
    <property type="molecule type" value="Genomic_DNA"/>
</dbReference>
<evidence type="ECO:0008006" key="3">
    <source>
        <dbReference type="Google" id="ProtNLM"/>
    </source>
</evidence>